<dbReference type="PANTHER" id="PTHR11070">
    <property type="entry name" value="UVRD / RECB / PCRA DNA HELICASE FAMILY MEMBER"/>
    <property type="match status" value="1"/>
</dbReference>
<dbReference type="RefSeq" id="WP_204662532.1">
    <property type="nucleotide sequence ID" value="NZ_CP056775.1"/>
</dbReference>
<feature type="binding site" evidence="5">
    <location>
        <begin position="30"/>
        <end position="37"/>
    </location>
    <ligand>
        <name>ATP</name>
        <dbReference type="ChEBI" id="CHEBI:30616"/>
    </ligand>
</feature>
<dbReference type="InterPro" id="IPR027417">
    <property type="entry name" value="P-loop_NTPase"/>
</dbReference>
<keyword evidence="8" id="KW-1185">Reference proteome</keyword>
<keyword evidence="3 5" id="KW-0347">Helicase</keyword>
<evidence type="ECO:0000256" key="4">
    <source>
        <dbReference type="ARBA" id="ARBA00022840"/>
    </source>
</evidence>
<dbReference type="Proteomes" id="UP000612680">
    <property type="component" value="Chromosome"/>
</dbReference>
<name>A0ABX7I5P8_9BACT</name>
<dbReference type="Pfam" id="PF13245">
    <property type="entry name" value="AAA_19"/>
    <property type="match status" value="1"/>
</dbReference>
<evidence type="ECO:0000313" key="7">
    <source>
        <dbReference type="EMBL" id="QRR00862.1"/>
    </source>
</evidence>
<feature type="domain" description="UvrD-like helicase ATP-binding" evidence="6">
    <location>
        <begin position="9"/>
        <end position="264"/>
    </location>
</feature>
<keyword evidence="4 5" id="KW-0067">ATP-binding</keyword>
<gene>
    <name evidence="7" type="ORF">HWI92_08055</name>
</gene>
<evidence type="ECO:0000256" key="2">
    <source>
        <dbReference type="ARBA" id="ARBA00022801"/>
    </source>
</evidence>
<sequence length="623" mass="71342">MVGNIDIKKMVAFEKIQDLLVKNKSFVLEAGAGSGKTFTLIQTIAHLIAEKGKVLSYNNKKIVCITYTNVARNEIVERLEYNPLLEISTIHEFLWGTVKNFQSQLFDEICLLNEERAVTKPDKYLPDLKNRVKFLQVTYADIGYRDFEKGRLHHDDVIEIAANLIEKYPLLTKIVVDKYPYIFIDEYQDTSPRVVDALLNSMLFIDNPKICFGFFGDSFQKIYDGGVGTMASYIDENKLFLVEKSENYRSSAAIVKFLNKFRTSLQQVLPSERNRISGSVSFINCDNYPPIVKGQNKTDYEKSLQPYKDANYDKIISSLESQGWNFGKNSEDKILIIANSRVAERSGFGKLYKIASSKYGEGATEQIIKREHVLIKFFTGSVDRQSGVERGDGLEHLIEYYTSGDYNGIVSFLNSNGSEIISGPKANRYFKLVKHEDKQRIFDTIDKLQSLRLGSNIGSVLDYLIENNLLALAEPFARYLEKIAVLPADIPDPDERIRHEDNIKFYTSVRELPYNEIIELFKFVKNETVFSTKHGTKGDQFRNVLVIIDDTSWKSMYNFQNFIGGSESIEERFLRTRNLFYVCSSRAKENLVILSLSEMGEHALTNVQSWLGKSNIFSISHFR</sequence>
<accession>A0ABX7I5P8</accession>
<dbReference type="GO" id="GO:0004386">
    <property type="term" value="F:helicase activity"/>
    <property type="evidence" value="ECO:0007669"/>
    <property type="project" value="UniProtKB-KW"/>
</dbReference>
<dbReference type="Gene3D" id="3.40.50.300">
    <property type="entry name" value="P-loop containing nucleotide triphosphate hydrolases"/>
    <property type="match status" value="2"/>
</dbReference>
<organism evidence="7 8">
    <name type="scientific">Dyadobacter sandarakinus</name>
    <dbReference type="NCBI Taxonomy" id="2747268"/>
    <lineage>
        <taxon>Bacteria</taxon>
        <taxon>Pseudomonadati</taxon>
        <taxon>Bacteroidota</taxon>
        <taxon>Cytophagia</taxon>
        <taxon>Cytophagales</taxon>
        <taxon>Spirosomataceae</taxon>
        <taxon>Dyadobacter</taxon>
    </lineage>
</organism>
<proteinExistence type="predicted"/>
<dbReference type="SUPFAM" id="SSF52540">
    <property type="entry name" value="P-loop containing nucleoside triphosphate hydrolases"/>
    <property type="match status" value="1"/>
</dbReference>
<dbReference type="EMBL" id="CP056775">
    <property type="protein sequence ID" value="QRR00862.1"/>
    <property type="molecule type" value="Genomic_DNA"/>
</dbReference>
<dbReference type="InterPro" id="IPR000212">
    <property type="entry name" value="DNA_helicase_UvrD/REP"/>
</dbReference>
<keyword evidence="2 5" id="KW-0378">Hydrolase</keyword>
<evidence type="ECO:0000259" key="6">
    <source>
        <dbReference type="PROSITE" id="PS51198"/>
    </source>
</evidence>
<evidence type="ECO:0000256" key="1">
    <source>
        <dbReference type="ARBA" id="ARBA00022741"/>
    </source>
</evidence>
<keyword evidence="1 5" id="KW-0547">Nucleotide-binding</keyword>
<protein>
    <submittedName>
        <fullName evidence="7">ATP-dependent helicase</fullName>
    </submittedName>
</protein>
<evidence type="ECO:0000256" key="5">
    <source>
        <dbReference type="PROSITE-ProRule" id="PRU00560"/>
    </source>
</evidence>
<evidence type="ECO:0000256" key="3">
    <source>
        <dbReference type="ARBA" id="ARBA00022806"/>
    </source>
</evidence>
<reference evidence="7 8" key="1">
    <citation type="submission" date="2020-06" db="EMBL/GenBank/DDBJ databases">
        <title>Dyadobacter sandarakinus sp. nov., isolated from the soil of the Arctic Yellow River Station.</title>
        <authorList>
            <person name="Zhang Y."/>
            <person name="Peng F."/>
        </authorList>
    </citation>
    <scope>NUCLEOTIDE SEQUENCE [LARGE SCALE GENOMIC DNA]</scope>
    <source>
        <strain evidence="7 8">Q3-56</strain>
    </source>
</reference>
<dbReference type="InterPro" id="IPR014016">
    <property type="entry name" value="UvrD-like_ATP-bd"/>
</dbReference>
<dbReference type="PANTHER" id="PTHR11070:SF3">
    <property type="entry name" value="DNA 3'-5' HELICASE"/>
    <property type="match status" value="1"/>
</dbReference>
<dbReference type="PROSITE" id="PS51198">
    <property type="entry name" value="UVRD_HELICASE_ATP_BIND"/>
    <property type="match status" value="1"/>
</dbReference>
<evidence type="ECO:0000313" key="8">
    <source>
        <dbReference type="Proteomes" id="UP000612680"/>
    </source>
</evidence>